<dbReference type="AlphaFoldDB" id="A0A0E3ZVH7"/>
<evidence type="ECO:0000313" key="2">
    <source>
        <dbReference type="Proteomes" id="UP000033054"/>
    </source>
</evidence>
<dbReference type="KEGG" id="srd:SD10_09160"/>
<dbReference type="OrthoDB" id="970316at2"/>
<dbReference type="STRING" id="1379870.SD10_09160"/>
<organism evidence="1 2">
    <name type="scientific">Spirosoma radiotolerans</name>
    <dbReference type="NCBI Taxonomy" id="1379870"/>
    <lineage>
        <taxon>Bacteria</taxon>
        <taxon>Pseudomonadati</taxon>
        <taxon>Bacteroidota</taxon>
        <taxon>Cytophagia</taxon>
        <taxon>Cytophagales</taxon>
        <taxon>Cytophagaceae</taxon>
        <taxon>Spirosoma</taxon>
    </lineage>
</organism>
<dbReference type="RefSeq" id="WP_046573529.1">
    <property type="nucleotide sequence ID" value="NZ_CP010429.1"/>
</dbReference>
<dbReference type="Proteomes" id="UP000033054">
    <property type="component" value="Chromosome"/>
</dbReference>
<dbReference type="EMBL" id="CP010429">
    <property type="protein sequence ID" value="AKD55049.1"/>
    <property type="molecule type" value="Genomic_DNA"/>
</dbReference>
<dbReference type="HOGENOM" id="CLU_2540792_0_0_10"/>
<evidence type="ECO:0000313" key="1">
    <source>
        <dbReference type="EMBL" id="AKD55049.1"/>
    </source>
</evidence>
<accession>A0A0E3ZVH7</accession>
<protein>
    <submittedName>
        <fullName evidence="1">Uncharacterized protein</fullName>
    </submittedName>
</protein>
<dbReference type="PATRIC" id="fig|1379870.5.peg.1995"/>
<gene>
    <name evidence="1" type="ORF">SD10_09160</name>
</gene>
<name>A0A0E3ZVH7_9BACT</name>
<keyword evidence="2" id="KW-1185">Reference proteome</keyword>
<sequence>MPKNPKFNLDYQYALYLKRIKLDEATMHEEQKRQLKQAFYGACGQLLVLFRDDVAALSEREAVGILESLHKQTVAFWENELRNLK</sequence>
<reference evidence="1 2" key="1">
    <citation type="journal article" date="2014" name="Curr. Microbiol.">
        <title>Spirosoma radiotolerans sp. nov., a gamma-radiation-resistant bacterium isolated from gamma ray-irradiated soil.</title>
        <authorList>
            <person name="Lee J.J."/>
            <person name="Srinivasan S."/>
            <person name="Lim S."/>
            <person name="Joe M."/>
            <person name="Im S."/>
            <person name="Bae S.I."/>
            <person name="Park K.R."/>
            <person name="Han J.H."/>
            <person name="Park S.H."/>
            <person name="Joo B.M."/>
            <person name="Park S.J."/>
            <person name="Kim M.K."/>
        </authorList>
    </citation>
    <scope>NUCLEOTIDE SEQUENCE [LARGE SCALE GENOMIC DNA]</scope>
    <source>
        <strain evidence="1 2">DG5A</strain>
    </source>
</reference>
<proteinExistence type="predicted"/>